<feature type="region of interest" description="Disordered" evidence="1">
    <location>
        <begin position="49"/>
        <end position="70"/>
    </location>
</feature>
<gene>
    <name evidence="2" type="ORF">VFH_VI132040</name>
</gene>
<reference evidence="2 3" key="1">
    <citation type="submission" date="2023-01" db="EMBL/GenBank/DDBJ databases">
        <authorList>
            <person name="Kreplak J."/>
        </authorList>
    </citation>
    <scope>NUCLEOTIDE SEQUENCE [LARGE SCALE GENOMIC DNA]</scope>
</reference>
<proteinExistence type="predicted"/>
<evidence type="ECO:0000313" key="2">
    <source>
        <dbReference type="EMBL" id="CAI8618626.1"/>
    </source>
</evidence>
<evidence type="ECO:0000313" key="3">
    <source>
        <dbReference type="Proteomes" id="UP001157006"/>
    </source>
</evidence>
<feature type="region of interest" description="Disordered" evidence="1">
    <location>
        <begin position="100"/>
        <end position="122"/>
    </location>
</feature>
<sequence>MVNIGTSASVPTPLATTFHVLDHSPTLAIEAPASAPEVDQHVDIATTLSVEESTSPPISTNRTRNLPEGNKMELTSKLSHSMFKASTIFSPVSAGWGNVLDPNNPFKKMDTRKGKAKAMELR</sequence>
<dbReference type="Proteomes" id="UP001157006">
    <property type="component" value="Chromosome 6"/>
</dbReference>
<dbReference type="AlphaFoldDB" id="A0AAV1B831"/>
<keyword evidence="3" id="KW-1185">Reference proteome</keyword>
<evidence type="ECO:0000256" key="1">
    <source>
        <dbReference type="SAM" id="MobiDB-lite"/>
    </source>
</evidence>
<organism evidence="2 3">
    <name type="scientific">Vicia faba</name>
    <name type="common">Broad bean</name>
    <name type="synonym">Faba vulgaris</name>
    <dbReference type="NCBI Taxonomy" id="3906"/>
    <lineage>
        <taxon>Eukaryota</taxon>
        <taxon>Viridiplantae</taxon>
        <taxon>Streptophyta</taxon>
        <taxon>Embryophyta</taxon>
        <taxon>Tracheophyta</taxon>
        <taxon>Spermatophyta</taxon>
        <taxon>Magnoliopsida</taxon>
        <taxon>eudicotyledons</taxon>
        <taxon>Gunneridae</taxon>
        <taxon>Pentapetalae</taxon>
        <taxon>rosids</taxon>
        <taxon>fabids</taxon>
        <taxon>Fabales</taxon>
        <taxon>Fabaceae</taxon>
        <taxon>Papilionoideae</taxon>
        <taxon>50 kb inversion clade</taxon>
        <taxon>NPAAA clade</taxon>
        <taxon>Hologalegina</taxon>
        <taxon>IRL clade</taxon>
        <taxon>Fabeae</taxon>
        <taxon>Vicia</taxon>
    </lineage>
</organism>
<feature type="compositionally biased region" description="Basic and acidic residues" evidence="1">
    <location>
        <begin position="107"/>
        <end position="122"/>
    </location>
</feature>
<name>A0AAV1B831_VICFA</name>
<dbReference type="EMBL" id="OX451741">
    <property type="protein sequence ID" value="CAI8618626.1"/>
    <property type="molecule type" value="Genomic_DNA"/>
</dbReference>
<protein>
    <submittedName>
        <fullName evidence="2">Uncharacterized protein</fullName>
    </submittedName>
</protein>
<feature type="compositionally biased region" description="Polar residues" evidence="1">
    <location>
        <begin position="49"/>
        <end position="64"/>
    </location>
</feature>
<accession>A0AAV1B831</accession>